<keyword evidence="2" id="KW-1185">Reference proteome</keyword>
<comment type="caution">
    <text evidence="1">The sequence shown here is derived from an EMBL/GenBank/DDBJ whole genome shotgun (WGS) entry which is preliminary data.</text>
</comment>
<proteinExistence type="predicted"/>
<sequence>MHPNQPGHPQQMTAQQIQNIQAQQAQLAQMGQQVPQGQGPQPQPQPQGQPQQGQQPQPQQQPGQQQPGPQPGQQPQPNSQGPQRAPTPAVSQPNQAQNQAPTAQGNQQQHPQGQGQPPNQPQPQPQQQPNAQMMQAAAHPQLSNNIQQQLMHQQQHKNDGMKGHCLLKLLQERSAVANVQQGSRTKDDLSYWNNFVAQFFSPRGVFRIALYYVGTDPSSEDHTDKQYEITQPALARYFNAHYESGIRRINLTFEKGITDRPLPNGCHFIENQKASMTYWFDNSHVVSTGLLRAQFDAEQKLELLEFITHSHEEYHSRKMVIEAAKPAHNWVKDWLKVNGQDSRSPEMNKKGKAKPMKSPPNPPPDIDLPQSAVKQNIGITEAVFQFLEIIEVVGQMNPLFHFYNTHSGLSPYGALEQYVNQNITNPQQPVMNGQHPNGPPNPRTPSFGQFPMGASPAATHLQLPNSPHLGSPAQGHMQAPGMQLQQSQQGTSSSGPSANTSPASNKRRRTSTVKAEEDSGAPTPASIGAPQVNGVAGANKKPPTPRMQKRLKGNPA</sequence>
<name>A0ACC0D886_9PEZI</name>
<dbReference type="Proteomes" id="UP001497680">
    <property type="component" value="Unassembled WGS sequence"/>
</dbReference>
<gene>
    <name evidence="1" type="ORF">F4821DRAFT_276928</name>
</gene>
<evidence type="ECO:0000313" key="2">
    <source>
        <dbReference type="Proteomes" id="UP001497680"/>
    </source>
</evidence>
<organism evidence="1 2">
    <name type="scientific">Hypoxylon rubiginosum</name>
    <dbReference type="NCBI Taxonomy" id="110542"/>
    <lineage>
        <taxon>Eukaryota</taxon>
        <taxon>Fungi</taxon>
        <taxon>Dikarya</taxon>
        <taxon>Ascomycota</taxon>
        <taxon>Pezizomycotina</taxon>
        <taxon>Sordariomycetes</taxon>
        <taxon>Xylariomycetidae</taxon>
        <taxon>Xylariales</taxon>
        <taxon>Hypoxylaceae</taxon>
        <taxon>Hypoxylon</taxon>
    </lineage>
</organism>
<accession>A0ACC0D886</accession>
<reference evidence="1 2" key="1">
    <citation type="journal article" date="2022" name="New Phytol.">
        <title>Ecological generalism drives hyperdiversity of secondary metabolite gene clusters in xylarialean endophytes.</title>
        <authorList>
            <person name="Franco M.E.E."/>
            <person name="Wisecaver J.H."/>
            <person name="Arnold A.E."/>
            <person name="Ju Y.M."/>
            <person name="Slot J.C."/>
            <person name="Ahrendt S."/>
            <person name="Moore L.P."/>
            <person name="Eastman K.E."/>
            <person name="Scott K."/>
            <person name="Konkel Z."/>
            <person name="Mondo S.J."/>
            <person name="Kuo A."/>
            <person name="Hayes R.D."/>
            <person name="Haridas S."/>
            <person name="Andreopoulos B."/>
            <person name="Riley R."/>
            <person name="LaButti K."/>
            <person name="Pangilinan J."/>
            <person name="Lipzen A."/>
            <person name="Amirebrahimi M."/>
            <person name="Yan J."/>
            <person name="Adam C."/>
            <person name="Keymanesh K."/>
            <person name="Ng V."/>
            <person name="Louie K."/>
            <person name="Northen T."/>
            <person name="Drula E."/>
            <person name="Henrissat B."/>
            <person name="Hsieh H.M."/>
            <person name="Youens-Clark K."/>
            <person name="Lutzoni F."/>
            <person name="Miadlikowska J."/>
            <person name="Eastwood D.C."/>
            <person name="Hamelin R.C."/>
            <person name="Grigoriev I.V."/>
            <person name="U'Ren J.M."/>
        </authorList>
    </citation>
    <scope>NUCLEOTIDE SEQUENCE [LARGE SCALE GENOMIC DNA]</scope>
    <source>
        <strain evidence="1 2">ER1909</strain>
    </source>
</reference>
<dbReference type="EMBL" id="MU394299">
    <property type="protein sequence ID" value="KAI6088731.1"/>
    <property type="molecule type" value="Genomic_DNA"/>
</dbReference>
<protein>
    <submittedName>
        <fullName evidence="1">Uncharacterized protein</fullName>
    </submittedName>
</protein>
<evidence type="ECO:0000313" key="1">
    <source>
        <dbReference type="EMBL" id="KAI6088731.1"/>
    </source>
</evidence>